<evidence type="ECO:0008006" key="5">
    <source>
        <dbReference type="Google" id="ProtNLM"/>
    </source>
</evidence>
<feature type="domain" description="Acyclic terpene utilisation N-terminal" evidence="1">
    <location>
        <begin position="286"/>
        <end position="464"/>
    </location>
</feature>
<dbReference type="InterPro" id="IPR010839">
    <property type="entry name" value="AtuA_N"/>
</dbReference>
<dbReference type="Pfam" id="PF23544">
    <property type="entry name" value="AtuA_ferredoxin"/>
    <property type="match status" value="1"/>
</dbReference>
<dbReference type="AlphaFoldDB" id="A0A9W9UA87"/>
<evidence type="ECO:0000313" key="3">
    <source>
        <dbReference type="EMBL" id="KAJ5329192.1"/>
    </source>
</evidence>
<proteinExistence type="predicted"/>
<evidence type="ECO:0000259" key="1">
    <source>
        <dbReference type="Pfam" id="PF07287"/>
    </source>
</evidence>
<dbReference type="PANTHER" id="PTHR47585:SF1">
    <property type="entry name" value="DUF1446 DOMAIN-CONTAINING PROTEIN"/>
    <property type="match status" value="1"/>
</dbReference>
<reference evidence="3" key="2">
    <citation type="journal article" date="2023" name="IMA Fungus">
        <title>Comparative genomic study of the Penicillium genus elucidates a diverse pangenome and 15 lateral gene transfer events.</title>
        <authorList>
            <person name="Petersen C."/>
            <person name="Sorensen T."/>
            <person name="Nielsen M.R."/>
            <person name="Sondergaard T.E."/>
            <person name="Sorensen J.L."/>
            <person name="Fitzpatrick D.A."/>
            <person name="Frisvad J.C."/>
            <person name="Nielsen K.L."/>
        </authorList>
    </citation>
    <scope>NUCLEOTIDE SEQUENCE</scope>
    <source>
        <strain evidence="3">IBT 35673</strain>
    </source>
</reference>
<dbReference type="Pfam" id="PF07287">
    <property type="entry name" value="AtuA"/>
    <property type="match status" value="2"/>
</dbReference>
<comment type="caution">
    <text evidence="3">The sequence shown here is derived from an EMBL/GenBank/DDBJ whole genome shotgun (WGS) entry which is preliminary data.</text>
</comment>
<dbReference type="Proteomes" id="UP001147695">
    <property type="component" value="Unassembled WGS sequence"/>
</dbReference>
<dbReference type="EMBL" id="JAPZBQ010000005">
    <property type="protein sequence ID" value="KAJ5329192.1"/>
    <property type="molecule type" value="Genomic_DNA"/>
</dbReference>
<evidence type="ECO:0000259" key="2">
    <source>
        <dbReference type="Pfam" id="PF23544"/>
    </source>
</evidence>
<accession>A0A9W9UA87</accession>
<reference evidence="3" key="1">
    <citation type="submission" date="2022-12" db="EMBL/GenBank/DDBJ databases">
        <authorList>
            <person name="Petersen C."/>
        </authorList>
    </citation>
    <scope>NUCLEOTIDE SEQUENCE</scope>
    <source>
        <strain evidence="3">IBT 35673</strain>
    </source>
</reference>
<evidence type="ECO:0000313" key="4">
    <source>
        <dbReference type="Proteomes" id="UP001147695"/>
    </source>
</evidence>
<feature type="domain" description="Acyclic terpene utilisation N-terminal" evidence="1">
    <location>
        <begin position="11"/>
        <end position="276"/>
    </location>
</feature>
<organism evidence="3 4">
    <name type="scientific">Penicillium brevicompactum</name>
    <dbReference type="NCBI Taxonomy" id="5074"/>
    <lineage>
        <taxon>Eukaryota</taxon>
        <taxon>Fungi</taxon>
        <taxon>Dikarya</taxon>
        <taxon>Ascomycota</taxon>
        <taxon>Pezizomycotina</taxon>
        <taxon>Eurotiomycetes</taxon>
        <taxon>Eurotiomycetidae</taxon>
        <taxon>Eurotiales</taxon>
        <taxon>Aspergillaceae</taxon>
        <taxon>Penicillium</taxon>
    </lineage>
</organism>
<dbReference type="PANTHER" id="PTHR47585">
    <property type="match status" value="1"/>
</dbReference>
<gene>
    <name evidence="3" type="ORF">N7452_009582</name>
</gene>
<feature type="domain" description="AtuA-like ferredoxin-fold" evidence="2">
    <location>
        <begin position="509"/>
        <end position="609"/>
    </location>
</feature>
<dbReference type="InterPro" id="IPR056362">
    <property type="entry name" value="AtuA-like_ferredoxin_dom"/>
</dbReference>
<name>A0A9W9UA87_PENBR</name>
<sequence length="618" mass="68062">MTSLSEPRRPVRVANCSGYHEIKGDPAYEMYRQATRGQVDFITGDYLAGTFVGPQFLVQPHTNPNEEVNMANNAQAFQQGLHPGYEETAWEGIQQTIDVIADKGIKVVINGGALNPKGLALKVDDLARQKGLSLRVAYLAGDDLYPKFGPDMPGSAAELQHLDAGNGLVKPGPLTYAFATGKTVPMVSAHAYLGARGIVDGLRRGADIIICGRVADASPVIAAAWFWHSWGEGDYDRLAGSLIAGHLIECSAYVTGGISLGLIAARSTRWLSLGFQLLRSRLMARNVYLNSDVSAILDDVVVEQVGKDRVRVHGIRGYAPPPTTKLAVFYPGGFESQLLLNATGYATSQKWDLIEKQLRHFIPDEALARIDTLEFQRFVLRSCRIGVPAANPISQQQSTSYLRIYVAAAEADAVLAVARAMRDVSLKHFSGFHSSLDMRTAVPRPILAYYPALVKQEDLNEEINFIDGPDSIISFPTGHPTRYEPLQPRESYDYNSPEQGSLHSTTKSIRLGDIALARSGDKGANLNFGLFVTNPKHWSWLRAYMSRQRVRDMMANDDDWDESFLVERVEFPHIHAVHFVIYGILGRGVSSSSRLDGFGKGFADYLRDKLVEVPVEIL</sequence>
<protein>
    <recommendedName>
        <fullName evidence="5">DUF1446 domain-containing protein</fullName>
    </recommendedName>
</protein>